<dbReference type="Gene3D" id="1.25.40.10">
    <property type="entry name" value="Tetratricopeptide repeat domain"/>
    <property type="match status" value="3"/>
</dbReference>
<evidence type="ECO:0000256" key="2">
    <source>
        <dbReference type="ARBA" id="ARBA00022737"/>
    </source>
</evidence>
<dbReference type="GO" id="GO:0003723">
    <property type="term" value="F:RNA binding"/>
    <property type="evidence" value="ECO:0007669"/>
    <property type="project" value="InterPro"/>
</dbReference>
<keyword evidence="2" id="KW-0677">Repeat</keyword>
<dbReference type="NCBIfam" id="TIGR00756">
    <property type="entry name" value="PPR"/>
    <property type="match status" value="5"/>
</dbReference>
<dbReference type="PROSITE" id="PS51375">
    <property type="entry name" value="PPR"/>
    <property type="match status" value="5"/>
</dbReference>
<feature type="repeat" description="PPR" evidence="4">
    <location>
        <begin position="309"/>
        <end position="343"/>
    </location>
</feature>
<feature type="repeat" description="PPR" evidence="4">
    <location>
        <begin position="177"/>
        <end position="211"/>
    </location>
</feature>
<dbReference type="Proteomes" id="UP000092600">
    <property type="component" value="Unassembled WGS sequence"/>
</dbReference>
<dbReference type="InterPro" id="IPR046960">
    <property type="entry name" value="PPR_At4g14850-like_plant"/>
</dbReference>
<dbReference type="FunFam" id="1.25.40.10:FF:000333">
    <property type="entry name" value="Pentatricopeptide repeat-containing protein"/>
    <property type="match status" value="1"/>
</dbReference>
<feature type="repeat" description="PPR" evidence="4">
    <location>
        <begin position="146"/>
        <end position="176"/>
    </location>
</feature>
<keyword evidence="3" id="KW-0809">Transit peptide</keyword>
<gene>
    <name evidence="5" type="ORF">ACMD2_10013</name>
</gene>
<dbReference type="InterPro" id="IPR002885">
    <property type="entry name" value="PPR_rpt"/>
</dbReference>
<feature type="repeat" description="PPR" evidence="4">
    <location>
        <begin position="414"/>
        <end position="448"/>
    </location>
</feature>
<dbReference type="InterPro" id="IPR011990">
    <property type="entry name" value="TPR-like_helical_dom_sf"/>
</dbReference>
<evidence type="ECO:0000256" key="3">
    <source>
        <dbReference type="ARBA" id="ARBA00022946"/>
    </source>
</evidence>
<dbReference type="EMBL" id="LSRQ01000233">
    <property type="protein sequence ID" value="OAY84303.1"/>
    <property type="molecule type" value="Genomic_DNA"/>
</dbReference>
<protein>
    <submittedName>
        <fullName evidence="5">Pentatricopeptide repeat-containing protein</fullName>
    </submittedName>
</protein>
<dbReference type="FunFam" id="1.25.40.10:FF:000345">
    <property type="entry name" value="Pentatricopeptide repeat-containing protein"/>
    <property type="match status" value="1"/>
</dbReference>
<comment type="similarity">
    <text evidence="1">Belongs to the PPR family. PCMP-H subfamily.</text>
</comment>
<feature type="repeat" description="PPR" evidence="4">
    <location>
        <begin position="239"/>
        <end position="273"/>
    </location>
</feature>
<dbReference type="Pfam" id="PF20431">
    <property type="entry name" value="E_motif"/>
    <property type="match status" value="1"/>
</dbReference>
<comment type="caution">
    <text evidence="5">The sequence shown here is derived from an EMBL/GenBank/DDBJ whole genome shotgun (WGS) entry which is preliminary data.</text>
</comment>
<dbReference type="PANTHER" id="PTHR47926:SF344">
    <property type="entry name" value="OS07G0636900 PROTEIN"/>
    <property type="match status" value="1"/>
</dbReference>
<evidence type="ECO:0000256" key="1">
    <source>
        <dbReference type="ARBA" id="ARBA00006643"/>
    </source>
</evidence>
<evidence type="ECO:0000313" key="5">
    <source>
        <dbReference type="EMBL" id="OAY84303.1"/>
    </source>
</evidence>
<name>A0A199W548_ANACO</name>
<evidence type="ECO:0000313" key="6">
    <source>
        <dbReference type="Proteomes" id="UP000092600"/>
    </source>
</evidence>
<dbReference type="Pfam" id="PF01535">
    <property type="entry name" value="PPR"/>
    <property type="match status" value="7"/>
</dbReference>
<dbReference type="Pfam" id="PF13041">
    <property type="entry name" value="PPR_2"/>
    <property type="match status" value="1"/>
</dbReference>
<proteinExistence type="inferred from homology"/>
<dbReference type="InterPro" id="IPR046848">
    <property type="entry name" value="E_motif"/>
</dbReference>
<organism evidence="5 6">
    <name type="scientific">Ananas comosus</name>
    <name type="common">Pineapple</name>
    <name type="synonym">Ananas ananas</name>
    <dbReference type="NCBI Taxonomy" id="4615"/>
    <lineage>
        <taxon>Eukaryota</taxon>
        <taxon>Viridiplantae</taxon>
        <taxon>Streptophyta</taxon>
        <taxon>Embryophyta</taxon>
        <taxon>Tracheophyta</taxon>
        <taxon>Spermatophyta</taxon>
        <taxon>Magnoliopsida</taxon>
        <taxon>Liliopsida</taxon>
        <taxon>Poales</taxon>
        <taxon>Bromeliaceae</taxon>
        <taxon>Bromelioideae</taxon>
        <taxon>Ananas</taxon>
    </lineage>
</organism>
<sequence length="524" mass="58768">MATPTPHLLLRRSSAPFHLAQAHAALLKAGLAHRRRFLSKLVSLLALSPHGSLPHARDLFDSAPPRLQSPPLFAALIRAYAAAAFPAQSLRLFNLMCRRRLPAAHFTFPFLFKACGRAFAESPLPDFPRKGAELHCRVVHLGFAYDPFVQNSLIFMYSKCSNLRDARKVFGEMAEKTLVSWNAMIAAYDRSGDRAAAERLFREMPERNVTSWNSMIARYVPAGDTRAAQMLFDEMPERDAISWNSMIAVYIRAKNHKRALELFRQMQANNIKPTELTLVSVLGACAETGGLEIGKEIHNYLENNHITIDGYVGNALIDMYSKCGSLKLARKVFDEMPMKHVTCWNSMITGLAVHGHCEEAFDLFASMVRELNGVAEPNRVTFLAVLIACTHKGLVKEGQIYFDRMVNEYKIEPDIKHYGCMVDLLSRCGMVEEAYQMIKEMPVKANSVMWKTVLAACRVHGNVELGEKAFKELLEMDSMGDDVVTMSNIYAETGRWGDVKRLRSRVTVGTKGCDAAASVEYYCL</sequence>
<dbReference type="GO" id="GO:0009451">
    <property type="term" value="P:RNA modification"/>
    <property type="evidence" value="ECO:0007669"/>
    <property type="project" value="InterPro"/>
</dbReference>
<reference evidence="5 6" key="1">
    <citation type="journal article" date="2016" name="DNA Res.">
        <title>The draft genome of MD-2 pineapple using hybrid error correction of long reads.</title>
        <authorList>
            <person name="Redwan R.M."/>
            <person name="Saidin A."/>
            <person name="Kumar S.V."/>
        </authorList>
    </citation>
    <scope>NUCLEOTIDE SEQUENCE [LARGE SCALE GENOMIC DNA]</scope>
    <source>
        <strain evidence="6">cv. MD2</strain>
        <tissue evidence="5">Leaf</tissue>
    </source>
</reference>
<dbReference type="AlphaFoldDB" id="A0A199W548"/>
<dbReference type="PANTHER" id="PTHR47926">
    <property type="entry name" value="PENTATRICOPEPTIDE REPEAT-CONTAINING PROTEIN"/>
    <property type="match status" value="1"/>
</dbReference>
<evidence type="ECO:0000256" key="4">
    <source>
        <dbReference type="PROSITE-ProRule" id="PRU00708"/>
    </source>
</evidence>
<accession>A0A199W548</accession>